<dbReference type="Proteomes" id="UP001153069">
    <property type="component" value="Unassembled WGS sequence"/>
</dbReference>
<dbReference type="AlphaFoldDB" id="A0A9N8DKV5"/>
<evidence type="ECO:0000313" key="3">
    <source>
        <dbReference type="Proteomes" id="UP001153069"/>
    </source>
</evidence>
<evidence type="ECO:0000313" key="2">
    <source>
        <dbReference type="EMBL" id="CAB9504532.1"/>
    </source>
</evidence>
<protein>
    <submittedName>
        <fullName evidence="2">NAD(P)h-dependent fmn reductase</fullName>
    </submittedName>
</protein>
<sequence>MVMIPSFLSRSCRRHRPQRGNPKQLIALSLSVVLSCGGRPFSSSSVQALNTVVITGTTRTEGPPRPILGPRVAQYIRQRLEHRGHTVTAVLDPLELNLPLLEKPHFAYAPSQVPPQLEEIATLLEQADAYVTITPEFNHAPSPGLVNILNHFGSSKFSFKPSAIVTYSAGQWGGTRAAQGLRPILSELGCLPVSAMIHIPNVHQVLDTDGTVLESSSQNQNEKWDSYSDRCFSQLEWWAQAASNQRQLVDPFQVSPAFLQNPSQRNAP</sequence>
<evidence type="ECO:0000259" key="1">
    <source>
        <dbReference type="Pfam" id="PF03358"/>
    </source>
</evidence>
<dbReference type="InterPro" id="IPR029039">
    <property type="entry name" value="Flavoprotein-like_sf"/>
</dbReference>
<feature type="domain" description="NADPH-dependent FMN reductase-like" evidence="1">
    <location>
        <begin position="52"/>
        <end position="202"/>
    </location>
</feature>
<dbReference type="Pfam" id="PF03358">
    <property type="entry name" value="FMN_red"/>
    <property type="match status" value="1"/>
</dbReference>
<dbReference type="Gene3D" id="3.40.50.360">
    <property type="match status" value="1"/>
</dbReference>
<dbReference type="InterPro" id="IPR005025">
    <property type="entry name" value="FMN_Rdtase-like_dom"/>
</dbReference>
<keyword evidence="3" id="KW-1185">Reference proteome</keyword>
<dbReference type="OrthoDB" id="68575at2759"/>
<dbReference type="GO" id="GO:0016491">
    <property type="term" value="F:oxidoreductase activity"/>
    <property type="evidence" value="ECO:0007669"/>
    <property type="project" value="InterPro"/>
</dbReference>
<accession>A0A9N8DKV5</accession>
<name>A0A9N8DKV5_9STRA</name>
<dbReference type="InterPro" id="IPR050712">
    <property type="entry name" value="NAD(P)H-dep_reductase"/>
</dbReference>
<comment type="caution">
    <text evidence="2">The sequence shown here is derived from an EMBL/GenBank/DDBJ whole genome shotgun (WGS) entry which is preliminary data.</text>
</comment>
<dbReference type="SUPFAM" id="SSF52218">
    <property type="entry name" value="Flavoproteins"/>
    <property type="match status" value="1"/>
</dbReference>
<organism evidence="2 3">
    <name type="scientific">Seminavis robusta</name>
    <dbReference type="NCBI Taxonomy" id="568900"/>
    <lineage>
        <taxon>Eukaryota</taxon>
        <taxon>Sar</taxon>
        <taxon>Stramenopiles</taxon>
        <taxon>Ochrophyta</taxon>
        <taxon>Bacillariophyta</taxon>
        <taxon>Bacillariophyceae</taxon>
        <taxon>Bacillariophycidae</taxon>
        <taxon>Naviculales</taxon>
        <taxon>Naviculaceae</taxon>
        <taxon>Seminavis</taxon>
    </lineage>
</organism>
<dbReference type="GO" id="GO:0005829">
    <property type="term" value="C:cytosol"/>
    <property type="evidence" value="ECO:0007669"/>
    <property type="project" value="TreeGrafter"/>
</dbReference>
<dbReference type="PANTHER" id="PTHR30543:SF21">
    <property type="entry name" value="NAD(P)H-DEPENDENT FMN REDUCTASE LOT6"/>
    <property type="match status" value="1"/>
</dbReference>
<gene>
    <name evidence="2" type="ORF">SEMRO_200_G084670.1</name>
</gene>
<dbReference type="GO" id="GO:0010181">
    <property type="term" value="F:FMN binding"/>
    <property type="evidence" value="ECO:0007669"/>
    <property type="project" value="TreeGrafter"/>
</dbReference>
<dbReference type="EMBL" id="CAICTM010000199">
    <property type="protein sequence ID" value="CAB9504532.1"/>
    <property type="molecule type" value="Genomic_DNA"/>
</dbReference>
<dbReference type="PANTHER" id="PTHR30543">
    <property type="entry name" value="CHROMATE REDUCTASE"/>
    <property type="match status" value="1"/>
</dbReference>
<reference evidence="2" key="1">
    <citation type="submission" date="2020-06" db="EMBL/GenBank/DDBJ databases">
        <authorList>
            <consortium name="Plant Systems Biology data submission"/>
        </authorList>
    </citation>
    <scope>NUCLEOTIDE SEQUENCE</scope>
    <source>
        <strain evidence="2">D6</strain>
    </source>
</reference>
<proteinExistence type="predicted"/>